<name>A0A9W9AS28_9AGAR</name>
<dbReference type="EMBL" id="JANVFS010000007">
    <property type="protein sequence ID" value="KAJ4489406.1"/>
    <property type="molecule type" value="Genomic_DNA"/>
</dbReference>
<feature type="region of interest" description="Disordered" evidence="1">
    <location>
        <begin position="176"/>
        <end position="218"/>
    </location>
</feature>
<reference evidence="2" key="1">
    <citation type="submission" date="2022-08" db="EMBL/GenBank/DDBJ databases">
        <authorList>
            <consortium name="DOE Joint Genome Institute"/>
            <person name="Min B."/>
            <person name="Riley R."/>
            <person name="Sierra-Patev S."/>
            <person name="Naranjo-Ortiz M."/>
            <person name="Looney B."/>
            <person name="Konkel Z."/>
            <person name="Slot J.C."/>
            <person name="Sakamoto Y."/>
            <person name="Steenwyk J.L."/>
            <person name="Rokas A."/>
            <person name="Carro J."/>
            <person name="Camarero S."/>
            <person name="Ferreira P."/>
            <person name="Molpeceres G."/>
            <person name="Ruiz-Duenas F.J."/>
            <person name="Serrano A."/>
            <person name="Henrissat B."/>
            <person name="Drula E."/>
            <person name="Hughes K.W."/>
            <person name="Mata J.L."/>
            <person name="Ishikawa N.K."/>
            <person name="Vargas-Isla R."/>
            <person name="Ushijima S."/>
            <person name="Smith C.A."/>
            <person name="Ahrendt S."/>
            <person name="Andreopoulos W."/>
            <person name="He G."/>
            <person name="Labutti K."/>
            <person name="Lipzen A."/>
            <person name="Ng V."/>
            <person name="Sandor L."/>
            <person name="Barry K."/>
            <person name="Martinez A.T."/>
            <person name="Xiao Y."/>
            <person name="Gibbons J.G."/>
            <person name="Terashima K."/>
            <person name="Hibbett D.S."/>
            <person name="Grigoriev I.V."/>
        </authorList>
    </citation>
    <scope>NUCLEOTIDE SEQUENCE</scope>
    <source>
        <strain evidence="2">Sp2 HRB7682 ss15</strain>
    </source>
</reference>
<sequence>MSSMRPLNHRRRSQSAYDPLTTPTINRDSSWGGATKRAYLTSFGTPDISTFKRDVESWHSKRRRRDGSPSGTSSDEEGIPNLARSVVGLSPKPPLLPSSSADFDIFPRKDPRQRHSMYSTTTTSVLDPSIHAQFPSSSSYSDLARIRSNAFWELRRSVAENGEGFVRRMRDYEQSRARSGAFSKVKDAQKRGRKRSSLLARRSQTLRRDSDSEEEDDVQIFSGNLSEAFLSQEISSPSMSRSPRQSSLNDMDEDPRDPIQRPERSPSSSSSSYHIFESSSKSPYVFSSDLAQTASLSPPTQLDVTPSSSNPASSTSSSSASNISFQLPSNPSANLHLTGGISSSSSAYVSASRSEKALAALSLAMANGAGSITEDYEALRALQPILTMDDAQIGEMWH</sequence>
<feature type="region of interest" description="Disordered" evidence="1">
    <location>
        <begin position="54"/>
        <end position="121"/>
    </location>
</feature>
<feature type="compositionally biased region" description="Low complexity" evidence="1">
    <location>
        <begin position="265"/>
        <end position="275"/>
    </location>
</feature>
<proteinExistence type="predicted"/>
<evidence type="ECO:0000256" key="1">
    <source>
        <dbReference type="SAM" id="MobiDB-lite"/>
    </source>
</evidence>
<accession>A0A9W9AS28</accession>
<feature type="region of interest" description="Disordered" evidence="1">
    <location>
        <begin position="232"/>
        <end position="275"/>
    </location>
</feature>
<evidence type="ECO:0000313" key="3">
    <source>
        <dbReference type="Proteomes" id="UP001150238"/>
    </source>
</evidence>
<protein>
    <submittedName>
        <fullName evidence="2">Uncharacterized protein</fullName>
    </submittedName>
</protein>
<feature type="compositionally biased region" description="Low complexity" evidence="1">
    <location>
        <begin position="232"/>
        <end position="247"/>
    </location>
</feature>
<feature type="region of interest" description="Disordered" evidence="1">
    <location>
        <begin position="1"/>
        <end position="32"/>
    </location>
</feature>
<feature type="region of interest" description="Disordered" evidence="1">
    <location>
        <begin position="296"/>
        <end position="325"/>
    </location>
</feature>
<organism evidence="2 3">
    <name type="scientific">Lentinula lateritia</name>
    <dbReference type="NCBI Taxonomy" id="40482"/>
    <lineage>
        <taxon>Eukaryota</taxon>
        <taxon>Fungi</taxon>
        <taxon>Dikarya</taxon>
        <taxon>Basidiomycota</taxon>
        <taxon>Agaricomycotina</taxon>
        <taxon>Agaricomycetes</taxon>
        <taxon>Agaricomycetidae</taxon>
        <taxon>Agaricales</taxon>
        <taxon>Marasmiineae</taxon>
        <taxon>Omphalotaceae</taxon>
        <taxon>Lentinula</taxon>
    </lineage>
</organism>
<evidence type="ECO:0000313" key="2">
    <source>
        <dbReference type="EMBL" id="KAJ4489406.1"/>
    </source>
</evidence>
<feature type="compositionally biased region" description="Low complexity" evidence="1">
    <location>
        <begin position="305"/>
        <end position="322"/>
    </location>
</feature>
<comment type="caution">
    <text evidence="2">The sequence shown here is derived from an EMBL/GenBank/DDBJ whole genome shotgun (WGS) entry which is preliminary data.</text>
</comment>
<dbReference type="AlphaFoldDB" id="A0A9W9AS28"/>
<dbReference type="Proteomes" id="UP001150238">
    <property type="component" value="Unassembled WGS sequence"/>
</dbReference>
<gene>
    <name evidence="2" type="ORF">C8J55DRAFT_557329</name>
</gene>
<reference evidence="2" key="2">
    <citation type="journal article" date="2023" name="Proc. Natl. Acad. Sci. U.S.A.">
        <title>A global phylogenomic analysis of the shiitake genus Lentinula.</title>
        <authorList>
            <person name="Sierra-Patev S."/>
            <person name="Min B."/>
            <person name="Naranjo-Ortiz M."/>
            <person name="Looney B."/>
            <person name="Konkel Z."/>
            <person name="Slot J.C."/>
            <person name="Sakamoto Y."/>
            <person name="Steenwyk J.L."/>
            <person name="Rokas A."/>
            <person name="Carro J."/>
            <person name="Camarero S."/>
            <person name="Ferreira P."/>
            <person name="Molpeceres G."/>
            <person name="Ruiz-Duenas F.J."/>
            <person name="Serrano A."/>
            <person name="Henrissat B."/>
            <person name="Drula E."/>
            <person name="Hughes K.W."/>
            <person name="Mata J.L."/>
            <person name="Ishikawa N.K."/>
            <person name="Vargas-Isla R."/>
            <person name="Ushijima S."/>
            <person name="Smith C.A."/>
            <person name="Donoghue J."/>
            <person name="Ahrendt S."/>
            <person name="Andreopoulos W."/>
            <person name="He G."/>
            <person name="LaButti K."/>
            <person name="Lipzen A."/>
            <person name="Ng V."/>
            <person name="Riley R."/>
            <person name="Sandor L."/>
            <person name="Barry K."/>
            <person name="Martinez A.T."/>
            <person name="Xiao Y."/>
            <person name="Gibbons J.G."/>
            <person name="Terashima K."/>
            <person name="Grigoriev I.V."/>
            <person name="Hibbett D."/>
        </authorList>
    </citation>
    <scope>NUCLEOTIDE SEQUENCE</scope>
    <source>
        <strain evidence="2">Sp2 HRB7682 ss15</strain>
    </source>
</reference>